<keyword evidence="1" id="KW-0472">Membrane</keyword>
<sequence length="174" mass="17910">MPDSFSELRTAGGPNKPWIAAGVGALAVSLILIALAAAWWYAQPQPEADTIPATVTVTAQPGPAAQDLAPDGTYSGMLNSLNPDARTPSWPAVAVFGGGTGSVTYPDTGCTTLIDENFTNTPLTDACNTTPGATGEWRVDASEPGLVHLTYLEGDTALVEGTLSAGMYVTRQQG</sequence>
<accession>A0ABT1G4W1</accession>
<comment type="caution">
    <text evidence="2">The sequence shown here is derived from an EMBL/GenBank/DDBJ whole genome shotgun (WGS) entry which is preliminary data.</text>
</comment>
<gene>
    <name evidence="2" type="ORF">M5J20_06055</name>
</gene>
<reference evidence="2" key="1">
    <citation type="submission" date="2022-05" db="EMBL/GenBank/DDBJ databases">
        <title>Corynebacterium sp. TA-R-1 sp. nov., isolated from human feces.</title>
        <authorList>
            <person name="Shamsuzzaman M."/>
            <person name="Dahal R.H."/>
        </authorList>
    </citation>
    <scope>NUCLEOTIDE SEQUENCE</scope>
    <source>
        <strain evidence="2">TA-R-1</strain>
    </source>
</reference>
<protein>
    <submittedName>
        <fullName evidence="2">Uncharacterized protein</fullName>
    </submittedName>
</protein>
<evidence type="ECO:0000256" key="1">
    <source>
        <dbReference type="SAM" id="Phobius"/>
    </source>
</evidence>
<keyword evidence="1" id="KW-0812">Transmembrane</keyword>
<keyword evidence="3" id="KW-1185">Reference proteome</keyword>
<evidence type="ECO:0000313" key="2">
    <source>
        <dbReference type="EMBL" id="MCP1387752.1"/>
    </source>
</evidence>
<dbReference type="RefSeq" id="WP_253577554.1">
    <property type="nucleotide sequence ID" value="NZ_JAMFTQ010000005.1"/>
</dbReference>
<dbReference type="Proteomes" id="UP001204000">
    <property type="component" value="Unassembled WGS sequence"/>
</dbReference>
<organism evidence="2 3">
    <name type="scientific">Corynebacterium stercoris</name>
    <dbReference type="NCBI Taxonomy" id="2943490"/>
    <lineage>
        <taxon>Bacteria</taxon>
        <taxon>Bacillati</taxon>
        <taxon>Actinomycetota</taxon>
        <taxon>Actinomycetes</taxon>
        <taxon>Mycobacteriales</taxon>
        <taxon>Corynebacteriaceae</taxon>
        <taxon>Corynebacterium</taxon>
    </lineage>
</organism>
<dbReference type="EMBL" id="JAMFTQ010000005">
    <property type="protein sequence ID" value="MCP1387752.1"/>
    <property type="molecule type" value="Genomic_DNA"/>
</dbReference>
<keyword evidence="1" id="KW-1133">Transmembrane helix</keyword>
<evidence type="ECO:0000313" key="3">
    <source>
        <dbReference type="Proteomes" id="UP001204000"/>
    </source>
</evidence>
<proteinExistence type="predicted"/>
<name>A0ABT1G4W1_9CORY</name>
<feature type="transmembrane region" description="Helical" evidence="1">
    <location>
        <begin position="18"/>
        <end position="42"/>
    </location>
</feature>